<dbReference type="Proteomes" id="UP000321201">
    <property type="component" value="Unassembled WGS sequence"/>
</dbReference>
<dbReference type="EMBL" id="VPFL01000045">
    <property type="protein sequence ID" value="TXF09890.1"/>
    <property type="molecule type" value="Genomic_DNA"/>
</dbReference>
<dbReference type="AlphaFoldDB" id="A0A5C7EFZ4"/>
<dbReference type="InParanoid" id="A0A5C7EFZ4"/>
<comment type="caution">
    <text evidence="1">The sequence shown here is derived from an EMBL/GenBank/DDBJ whole genome shotgun (WGS) entry which is preliminary data.</text>
</comment>
<gene>
    <name evidence="1" type="ORF">FR698_16440</name>
</gene>
<name>A0A5C7EFZ4_9PROT</name>
<protein>
    <submittedName>
        <fullName evidence="1">Uncharacterized protein</fullName>
    </submittedName>
</protein>
<keyword evidence="2" id="KW-1185">Reference proteome</keyword>
<reference evidence="1 2" key="1">
    <citation type="submission" date="2019-08" db="EMBL/GenBank/DDBJ databases">
        <title>Pelomicrobium methylotrophicum gen. nov., sp. nov. a moderately thermophilic, facultatively anaerobic, lithoautotrophic and methylotrophic bacterium isolated from a terrestrial mud volcano.</title>
        <authorList>
            <person name="Slobodkina G.B."/>
            <person name="Merkel A.Y."/>
            <person name="Slobodkin A.I."/>
        </authorList>
    </citation>
    <scope>NUCLEOTIDE SEQUENCE [LARGE SCALE GENOMIC DNA]</scope>
    <source>
        <strain evidence="1 2">SM250</strain>
    </source>
</reference>
<sequence>MEHDKPREAQGSDLNGQERASILRFEQELKSLRGQSDTVILVFGQRLMREIFDAYVGGSPALRRALRHLLKRSWDVLRHFESGAFLEGRTEAETLEKRLIWDSLLAHDADIRDWGRTVHDRCRLAAGEGISGLAIAEILRGIANEYLPKGNVHRDVLLREAADFENRYPSFERIKRLLADSGVQIARAQDNLLFGSWFSPFKLAGRLEEYSTGGLEERRSGKIAGSAGNRRQMPWLPLFSGSWRSLRNAARKKRPCRGDDDRL</sequence>
<organism evidence="1 2">
    <name type="scientific">Pelomicrobium methylotrophicum</name>
    <dbReference type="NCBI Taxonomy" id="2602750"/>
    <lineage>
        <taxon>Bacteria</taxon>
        <taxon>Pseudomonadati</taxon>
        <taxon>Pseudomonadota</taxon>
        <taxon>Hydrogenophilia</taxon>
        <taxon>Hydrogenophilia incertae sedis</taxon>
        <taxon>Pelomicrobium</taxon>
    </lineage>
</organism>
<evidence type="ECO:0000313" key="2">
    <source>
        <dbReference type="Proteomes" id="UP000321201"/>
    </source>
</evidence>
<proteinExistence type="predicted"/>
<accession>A0A5C7EFZ4</accession>
<dbReference type="RefSeq" id="WP_147801274.1">
    <property type="nucleotide sequence ID" value="NZ_VPFL01000045.1"/>
</dbReference>
<evidence type="ECO:0000313" key="1">
    <source>
        <dbReference type="EMBL" id="TXF09890.1"/>
    </source>
</evidence>